<accession>M7ZQ26</accession>
<proteinExistence type="inferred from homology"/>
<sequence length="451" mass="49864">MPIHVASLTDVSDRDIANWSAGIAISPLSYYRCCDNLYQVRTIDIYQIRSASEQKDDGSGRSVVAELGSVVGRHGEELLCWLESNPKMGSDVGGCPAPFAVADYLVASCRLAPAQAVQASKVLSRLKSPSKPAAVLALLSDLGLSDADVAAVVVYDPLLLCSEVDKTLVPRLTELRDLGLSPSQIARLVLVDPARFRRPTIISKLQYYVPLFGSFENLLQALKYNSYLLSSDLENVVKPNVALLRECGLGDCDIAKLCIPVPRLLTSKPERIQAMVARAEDVGVPRGSAMFRHALLAVAFLSEEKIAAKVEFLKKTFRWSEAEVAIAVAKLPVVLRNSQERLLRMSEFLMSEVGLEPEYIAHRPAMLTYSLEARLKPRYYVVKFLKENGLLKPNRSFYTAAQVSEKVFVDKFIRPHKEAAPRLAEDYAATLKGEVPTRFRLQEPRTGLNSI</sequence>
<dbReference type="Gene3D" id="1.25.70.10">
    <property type="entry name" value="Transcription termination factor 3, mitochondrial"/>
    <property type="match status" value="1"/>
</dbReference>
<dbReference type="STRING" id="4572.M7ZQ26"/>
<dbReference type="SMART" id="SM00733">
    <property type="entry name" value="Mterf"/>
    <property type="match status" value="4"/>
</dbReference>
<organism evidence="4">
    <name type="scientific">Triticum urartu</name>
    <name type="common">Red wild einkorn</name>
    <name type="synonym">Crithodium urartu</name>
    <dbReference type="NCBI Taxonomy" id="4572"/>
    <lineage>
        <taxon>Eukaryota</taxon>
        <taxon>Viridiplantae</taxon>
        <taxon>Streptophyta</taxon>
        <taxon>Embryophyta</taxon>
        <taxon>Tracheophyta</taxon>
        <taxon>Spermatophyta</taxon>
        <taxon>Magnoliopsida</taxon>
        <taxon>Liliopsida</taxon>
        <taxon>Poales</taxon>
        <taxon>Poaceae</taxon>
        <taxon>BOP clade</taxon>
        <taxon>Pooideae</taxon>
        <taxon>Triticodae</taxon>
        <taxon>Triticeae</taxon>
        <taxon>Triticinae</taxon>
        <taxon>Triticum</taxon>
    </lineage>
</organism>
<dbReference type="AlphaFoldDB" id="M7ZQ26"/>
<evidence type="ECO:0008006" key="5">
    <source>
        <dbReference type="Google" id="ProtNLM"/>
    </source>
</evidence>
<protein>
    <recommendedName>
        <fullName evidence="5">mTERF domain-containing protein 1, mitochondrial</fullName>
    </recommendedName>
</protein>
<dbReference type="PANTHER" id="PTHR13068:SF84">
    <property type="entry name" value="OS06G0225100 PROTEIN"/>
    <property type="match status" value="1"/>
</dbReference>
<dbReference type="EMBL" id="KD182149">
    <property type="protein sequence ID" value="EMS54460.1"/>
    <property type="molecule type" value="Genomic_DNA"/>
</dbReference>
<evidence type="ECO:0000313" key="4">
    <source>
        <dbReference type="EMBL" id="EMS54460.1"/>
    </source>
</evidence>
<keyword evidence="2" id="KW-0805">Transcription regulation</keyword>
<gene>
    <name evidence="4" type="ORF">TRIUR3_07705</name>
</gene>
<evidence type="ECO:0000256" key="2">
    <source>
        <dbReference type="ARBA" id="ARBA00022472"/>
    </source>
</evidence>
<dbReference type="GO" id="GO:0003676">
    <property type="term" value="F:nucleic acid binding"/>
    <property type="evidence" value="ECO:0007669"/>
    <property type="project" value="InterPro"/>
</dbReference>
<dbReference type="eggNOG" id="KOG1267">
    <property type="taxonomic scope" value="Eukaryota"/>
</dbReference>
<dbReference type="OMA" id="MPRHYVV"/>
<dbReference type="eggNOG" id="KOG4768">
    <property type="taxonomic scope" value="Eukaryota"/>
</dbReference>
<comment type="similarity">
    <text evidence="1">Belongs to the mTERF family.</text>
</comment>
<name>M7ZQ26_TRIUA</name>
<dbReference type="PANTHER" id="PTHR13068">
    <property type="entry name" value="CGI-12 PROTEIN-RELATED"/>
    <property type="match status" value="1"/>
</dbReference>
<dbReference type="GO" id="GO:0006353">
    <property type="term" value="P:DNA-templated transcription termination"/>
    <property type="evidence" value="ECO:0007669"/>
    <property type="project" value="UniProtKB-KW"/>
</dbReference>
<keyword evidence="3" id="KW-0809">Transit peptide</keyword>
<dbReference type="InterPro" id="IPR003690">
    <property type="entry name" value="MTERF"/>
</dbReference>
<dbReference type="InterPro" id="IPR038538">
    <property type="entry name" value="MTERF_sf"/>
</dbReference>
<dbReference type="Pfam" id="PF02536">
    <property type="entry name" value="mTERF"/>
    <property type="match status" value="1"/>
</dbReference>
<evidence type="ECO:0000256" key="1">
    <source>
        <dbReference type="ARBA" id="ARBA00007692"/>
    </source>
</evidence>
<keyword evidence="2" id="KW-0806">Transcription termination</keyword>
<reference evidence="4" key="1">
    <citation type="journal article" date="2013" name="Nature">
        <title>Draft genome of the wheat A-genome progenitor Triticum urartu.</title>
        <authorList>
            <person name="Ling H.Q."/>
            <person name="Zhao S."/>
            <person name="Liu D."/>
            <person name="Wang J."/>
            <person name="Sun H."/>
            <person name="Zhang C."/>
            <person name="Fan H."/>
            <person name="Li D."/>
            <person name="Dong L."/>
            <person name="Tao Y."/>
            <person name="Gao C."/>
            <person name="Wu H."/>
            <person name="Li Y."/>
            <person name="Cui Y."/>
            <person name="Guo X."/>
            <person name="Zheng S."/>
            <person name="Wang B."/>
            <person name="Yu K."/>
            <person name="Liang Q."/>
            <person name="Yang W."/>
            <person name="Lou X."/>
            <person name="Chen J."/>
            <person name="Feng M."/>
            <person name="Jian J."/>
            <person name="Zhang X."/>
            <person name="Luo G."/>
            <person name="Jiang Y."/>
            <person name="Liu J."/>
            <person name="Wang Z."/>
            <person name="Sha Y."/>
            <person name="Zhang B."/>
            <person name="Wu H."/>
            <person name="Tang D."/>
            <person name="Shen Q."/>
            <person name="Xue P."/>
            <person name="Zou S."/>
            <person name="Wang X."/>
            <person name="Liu X."/>
            <person name="Wang F."/>
            <person name="Yang Y."/>
            <person name="An X."/>
            <person name="Dong Z."/>
            <person name="Zhang K."/>
            <person name="Zhang X."/>
            <person name="Luo M.C."/>
            <person name="Dvorak J."/>
            <person name="Tong Y."/>
            <person name="Wang J."/>
            <person name="Yang H."/>
            <person name="Li Z."/>
            <person name="Wang D."/>
            <person name="Zhang A."/>
            <person name="Wang J."/>
        </authorList>
    </citation>
    <scope>NUCLEOTIDE SEQUENCE</scope>
</reference>
<evidence type="ECO:0000256" key="3">
    <source>
        <dbReference type="ARBA" id="ARBA00022946"/>
    </source>
</evidence>
<dbReference type="FunFam" id="1.25.70.10:FF:000001">
    <property type="entry name" value="Mitochondrial transcription termination factor-like"/>
    <property type="match status" value="1"/>
</dbReference>
<keyword evidence="2" id="KW-0804">Transcription</keyword>